<dbReference type="Proteomes" id="UP000076878">
    <property type="component" value="Unassembled WGS sequence"/>
</dbReference>
<dbReference type="SUPFAM" id="SSF52540">
    <property type="entry name" value="P-loop containing nucleoside triphosphate hydrolases"/>
    <property type="match status" value="1"/>
</dbReference>
<dbReference type="InterPro" id="IPR027417">
    <property type="entry name" value="P-loop_NTPase"/>
</dbReference>
<accession>A0A143Z796</accession>
<dbReference type="EMBL" id="FNYT01000044">
    <property type="protein sequence ID" value="SEJ94622.1"/>
    <property type="molecule type" value="Genomic_DNA"/>
</dbReference>
<dbReference type="RefSeq" id="WP_068624648.1">
    <property type="nucleotide sequence ID" value="NZ_FJNB01000028.1"/>
</dbReference>
<dbReference type="InterPro" id="IPR025420">
    <property type="entry name" value="DUF4143"/>
</dbReference>
<feature type="domain" description="AAA" evidence="1">
    <location>
        <begin position="20"/>
        <end position="149"/>
    </location>
</feature>
<evidence type="ECO:0008006" key="7">
    <source>
        <dbReference type="Google" id="ProtNLM"/>
    </source>
</evidence>
<dbReference type="Pfam" id="PF13173">
    <property type="entry name" value="AAA_14"/>
    <property type="match status" value="1"/>
</dbReference>
<gene>
    <name evidence="4" type="ORF">SAMN05216375_1445</name>
    <name evidence="3" type="ORF">TR210_2705</name>
</gene>
<feature type="domain" description="DUF4143" evidence="2">
    <location>
        <begin position="199"/>
        <end position="346"/>
    </location>
</feature>
<sequence length="398" mass="46576">MFNRQSYLDKLIQAKDSDFVKVLTGVRRCGKSTLLMLYKDWLLERGVEENQVIEISYERMENEPLKEGHRLHAYLRERIPGQKRVYLLIDEAQEIQGWAKVINSLKVTFNADIYVTGSNSSLFSGEYLTYLSGRYIEIKVYPLSFREFLEFKQYDTVNNLEQHYQEYLRSGSFPAVNLVEDENLIRTINQGLFDSIFSRDIISRGEIREIGGFYKVAKFVFDNIGNSLSTNKIANTLRSEGSKISHDTVDNYLMLMCNAYILYQCSRYDIRGKELLRTNGKYYIVDMGLRNQLIGYKSSNMGHDLENIVFLELIRRGYQVFVGKNGTAEIDFIAERSETKMYIQVSLSVMDEQTKEREFKAFEKITDNYPKWLITMDRLDMSQNGILHKNVFDFLLEE</sequence>
<protein>
    <recommendedName>
        <fullName evidence="7">ATP-binding protein</fullName>
    </recommendedName>
</protein>
<dbReference type="PANTHER" id="PTHR33295:SF20">
    <property type="entry name" value="ATPASE"/>
    <property type="match status" value="1"/>
</dbReference>
<dbReference type="OrthoDB" id="9801684at2"/>
<evidence type="ECO:0000313" key="6">
    <source>
        <dbReference type="Proteomes" id="UP000199280"/>
    </source>
</evidence>
<reference evidence="4 6" key="2">
    <citation type="submission" date="2016-10" db="EMBL/GenBank/DDBJ databases">
        <authorList>
            <person name="Varghese N."/>
            <person name="Submissions S."/>
        </authorList>
    </citation>
    <scope>NUCLEOTIDE SEQUENCE [LARGE SCALE GENOMIC DNA]</scope>
    <source>
        <strain evidence="4 6">DSM 22150</strain>
    </source>
</reference>
<organism evidence="3 5">
    <name type="scientific">Trichococcus ilyis</name>
    <dbReference type="NCBI Taxonomy" id="640938"/>
    <lineage>
        <taxon>Bacteria</taxon>
        <taxon>Bacillati</taxon>
        <taxon>Bacillota</taxon>
        <taxon>Bacilli</taxon>
        <taxon>Lactobacillales</taxon>
        <taxon>Carnobacteriaceae</taxon>
        <taxon>Trichococcus</taxon>
    </lineage>
</organism>
<proteinExistence type="predicted"/>
<dbReference type="AlphaFoldDB" id="A0A143Z796"/>
<dbReference type="PANTHER" id="PTHR33295">
    <property type="entry name" value="ATPASE"/>
    <property type="match status" value="1"/>
</dbReference>
<dbReference type="Pfam" id="PF13635">
    <property type="entry name" value="DUF4143"/>
    <property type="match status" value="1"/>
</dbReference>
<evidence type="ECO:0000259" key="2">
    <source>
        <dbReference type="Pfam" id="PF13635"/>
    </source>
</evidence>
<name>A0A143Z796_9LACT</name>
<evidence type="ECO:0000313" key="4">
    <source>
        <dbReference type="EMBL" id="SEJ94622.1"/>
    </source>
</evidence>
<dbReference type="Proteomes" id="UP000199280">
    <property type="component" value="Unassembled WGS sequence"/>
</dbReference>
<keyword evidence="6" id="KW-1185">Reference proteome</keyword>
<dbReference type="InterPro" id="IPR041682">
    <property type="entry name" value="AAA_14"/>
</dbReference>
<reference evidence="3 5" key="1">
    <citation type="submission" date="2016-02" db="EMBL/GenBank/DDBJ databases">
        <authorList>
            <person name="Wen L."/>
            <person name="He K."/>
            <person name="Yang H."/>
        </authorList>
    </citation>
    <scope>NUCLEOTIDE SEQUENCE [LARGE SCALE GENOMIC DNA]</scope>
    <source>
        <strain evidence="3">Trichococcus_R210</strain>
    </source>
</reference>
<dbReference type="STRING" id="640938.TR210_2705"/>
<dbReference type="EMBL" id="FJNB01000028">
    <property type="protein sequence ID" value="CZR09338.1"/>
    <property type="molecule type" value="Genomic_DNA"/>
</dbReference>
<evidence type="ECO:0000313" key="3">
    <source>
        <dbReference type="EMBL" id="CZR09338.1"/>
    </source>
</evidence>
<evidence type="ECO:0000313" key="5">
    <source>
        <dbReference type="Proteomes" id="UP000076878"/>
    </source>
</evidence>
<evidence type="ECO:0000259" key="1">
    <source>
        <dbReference type="Pfam" id="PF13173"/>
    </source>
</evidence>